<dbReference type="GO" id="GO:0003677">
    <property type="term" value="F:DNA binding"/>
    <property type="evidence" value="ECO:0007669"/>
    <property type="project" value="InterPro"/>
</dbReference>
<keyword evidence="1" id="KW-0812">Transmembrane</keyword>
<evidence type="ECO:0000259" key="2">
    <source>
        <dbReference type="PROSITE" id="PS50930"/>
    </source>
</evidence>
<dbReference type="Pfam" id="PF07494">
    <property type="entry name" value="Reg_prop"/>
    <property type="match status" value="2"/>
</dbReference>
<dbReference type="RefSeq" id="WP_095071121.1">
    <property type="nucleotide sequence ID" value="NZ_LT899436.1"/>
</dbReference>
<organism evidence="3 4">
    <name type="scientific">Tenacibaculum jejuense</name>
    <dbReference type="NCBI Taxonomy" id="584609"/>
    <lineage>
        <taxon>Bacteria</taxon>
        <taxon>Pseudomonadati</taxon>
        <taxon>Bacteroidota</taxon>
        <taxon>Flavobacteriia</taxon>
        <taxon>Flavobacteriales</taxon>
        <taxon>Flavobacteriaceae</taxon>
        <taxon>Tenacibaculum</taxon>
    </lineage>
</organism>
<accession>A0A238U8U8</accession>
<proteinExistence type="predicted"/>
<dbReference type="Pfam" id="PF04397">
    <property type="entry name" value="LytTR"/>
    <property type="match status" value="1"/>
</dbReference>
<sequence length="873" mass="101836">MIKFVNASFELKNYCYYSGLKFILIVFFFSELLLNSQSLYFKNYTAIDGLSSSEVYDITQDTQGYLWFATDRGLTRYDGSKFTRYTTTDGLPDNVVFNFFEQEDGTIWCTTRSHKIFYFKNAKEGFCKYAYNDLISNNISKRAILSNLAVSDDNHLLLAYQNFDGFLQVDAQGNILNYPYSFKSKEKRTNIYKAHKLAPDFIFEDNRDSYKNAALTLKWHLDSLKNNSSYTRTLKFPNHKLNIVSLGNSFSLIHSSGKKTNKVLSSYKKDAIAIMSGKYDEDTFWVGYQYGGVILRDFKGNFKNHFLKNESVTKLYKDHEGGIWIATLNAGVFYCKEPAILHKSFKSYPVSLTKNEEDELYLAFHNGEVIKKDKNQYKLLYKSLRSFPAYVKYDKEYKELYYGDFSKNWELDKNSKLKGYKYIYGISDDENSTKGFEKNSVRVAVNGEFKSINIPERIFDVSTKENAVLIGTLGGMYIYDNDKLQHLKNKSSYYTHRISDIDSKFDNIYVSTMGAGLVIEKKDTIFSINKKSGLLSDICTEVFVEDPYTIWLGTNRGLNRITLYKNNTYDIDKLSINEGLLCSEIFDIEIIDKNIFIASKEGLFKFPKSIFDHIKQQKKWLEIDHVTLGNKRLDFEDYIVIKCPDPDLKIAFKSISFKDEDGAEYRYKINENSEWNYTNNSSVDLPDLAFGNYLFKLQIKTEDGMWRESIQKSIIILAPFWKTWWFNLIIVGVVVLLVFLSFRFRVLTFDKKLAKIIYFAILNKLRYKEEELFVNIKSDGKIIKLVSNEIGYFKSSRNYVEIYTANKRYLIRKKLDDFYHDLPDLVEFTKVHRSYYVRLDKVAEIKGNKELSVFNTTIPVSKTYVDNLKRISA</sequence>
<dbReference type="KEGG" id="tje:TJEJU_1696"/>
<gene>
    <name evidence="3" type="ORF">TJEJU_1696</name>
</gene>
<dbReference type="PANTHER" id="PTHR37299">
    <property type="entry name" value="TRANSCRIPTIONAL REGULATOR-RELATED"/>
    <property type="match status" value="1"/>
</dbReference>
<dbReference type="InterPro" id="IPR013783">
    <property type="entry name" value="Ig-like_fold"/>
</dbReference>
<name>A0A238U8U8_9FLAO</name>
<reference evidence="3 4" key="1">
    <citation type="submission" date="2017-07" db="EMBL/GenBank/DDBJ databases">
        <authorList>
            <person name="Sun Z.S."/>
            <person name="Albrecht U."/>
            <person name="Echele G."/>
            <person name="Lee C.C."/>
        </authorList>
    </citation>
    <scope>NUCLEOTIDE SEQUENCE [LARGE SCALE GENOMIC DNA]</scope>
    <source>
        <strain evidence="4">type strain: KCTC 22618</strain>
    </source>
</reference>
<dbReference type="SUPFAM" id="SSF63829">
    <property type="entry name" value="Calcium-dependent phosphotriesterase"/>
    <property type="match status" value="1"/>
</dbReference>
<dbReference type="PANTHER" id="PTHR37299:SF1">
    <property type="entry name" value="STAGE 0 SPORULATION PROTEIN A HOMOLOG"/>
    <property type="match status" value="1"/>
</dbReference>
<keyword evidence="4" id="KW-1185">Reference proteome</keyword>
<keyword evidence="1" id="KW-1133">Transmembrane helix</keyword>
<dbReference type="Gene3D" id="2.60.40.10">
    <property type="entry name" value="Immunoglobulins"/>
    <property type="match status" value="1"/>
</dbReference>
<dbReference type="AlphaFoldDB" id="A0A238U8U8"/>
<dbReference type="EMBL" id="LT899436">
    <property type="protein sequence ID" value="SNR15416.1"/>
    <property type="molecule type" value="Genomic_DNA"/>
</dbReference>
<keyword evidence="1" id="KW-0472">Membrane</keyword>
<feature type="transmembrane region" description="Helical" evidence="1">
    <location>
        <begin position="724"/>
        <end position="742"/>
    </location>
</feature>
<dbReference type="InterPro" id="IPR011110">
    <property type="entry name" value="Reg_prop"/>
</dbReference>
<dbReference type="InterPro" id="IPR007492">
    <property type="entry name" value="LytTR_DNA-bd_dom"/>
</dbReference>
<dbReference type="GO" id="GO:0000156">
    <property type="term" value="F:phosphorelay response regulator activity"/>
    <property type="evidence" value="ECO:0007669"/>
    <property type="project" value="InterPro"/>
</dbReference>
<dbReference type="PROSITE" id="PS50930">
    <property type="entry name" value="HTH_LYTTR"/>
    <property type="match status" value="1"/>
</dbReference>
<feature type="transmembrane region" description="Helical" evidence="1">
    <location>
        <begin position="14"/>
        <end position="34"/>
    </location>
</feature>
<dbReference type="Proteomes" id="UP000215214">
    <property type="component" value="Chromosome TJEJU"/>
</dbReference>
<dbReference type="OrthoDB" id="799853at2"/>
<dbReference type="InterPro" id="IPR015943">
    <property type="entry name" value="WD40/YVTN_repeat-like_dom_sf"/>
</dbReference>
<evidence type="ECO:0000256" key="1">
    <source>
        <dbReference type="SAM" id="Phobius"/>
    </source>
</evidence>
<evidence type="ECO:0000313" key="4">
    <source>
        <dbReference type="Proteomes" id="UP000215214"/>
    </source>
</evidence>
<dbReference type="InterPro" id="IPR046947">
    <property type="entry name" value="LytR-like"/>
</dbReference>
<dbReference type="Gene3D" id="2.40.50.1020">
    <property type="entry name" value="LytTr DNA-binding domain"/>
    <property type="match status" value="1"/>
</dbReference>
<evidence type="ECO:0000313" key="3">
    <source>
        <dbReference type="EMBL" id="SNR15416.1"/>
    </source>
</evidence>
<feature type="domain" description="HTH LytTR-type" evidence="2">
    <location>
        <begin position="774"/>
        <end position="873"/>
    </location>
</feature>
<dbReference type="SMART" id="SM00850">
    <property type="entry name" value="LytTR"/>
    <property type="match status" value="1"/>
</dbReference>
<dbReference type="Gene3D" id="2.130.10.10">
    <property type="entry name" value="YVTN repeat-like/Quinoprotein amine dehydrogenase"/>
    <property type="match status" value="3"/>
</dbReference>
<protein>
    <recommendedName>
        <fullName evidence="2">HTH LytTR-type domain-containing protein</fullName>
    </recommendedName>
</protein>